<dbReference type="EMBL" id="JASCZI010212536">
    <property type="protein sequence ID" value="MED6199713.1"/>
    <property type="molecule type" value="Genomic_DNA"/>
</dbReference>
<dbReference type="InterPro" id="IPR026960">
    <property type="entry name" value="RVT-Znf"/>
</dbReference>
<reference evidence="2 3" key="1">
    <citation type="journal article" date="2023" name="Plants (Basel)">
        <title>Bridging the Gap: Combining Genomics and Transcriptomics Approaches to Understand Stylosanthes scabra, an Orphan Legume from the Brazilian Caatinga.</title>
        <authorList>
            <person name="Ferreira-Neto J.R.C."/>
            <person name="da Silva M.D."/>
            <person name="Binneck E."/>
            <person name="de Melo N.F."/>
            <person name="da Silva R.H."/>
            <person name="de Melo A.L.T.M."/>
            <person name="Pandolfi V."/>
            <person name="Bustamante F.O."/>
            <person name="Brasileiro-Vidal A.C."/>
            <person name="Benko-Iseppon A.M."/>
        </authorList>
    </citation>
    <scope>NUCLEOTIDE SEQUENCE [LARGE SCALE GENOMIC DNA]</scope>
    <source>
        <tissue evidence="2">Leaves</tissue>
    </source>
</reference>
<accession>A0ABU6XSZ9</accession>
<sequence length="249" mass="28651">MEQALNFGLIYGCRKVDYLRFSQDFNIAAIKDCTSDCGVWDGSNWLWDVQWRRPLRAWEEEEHMKLLDIVGKVSVKDGMDDLISWKFHSSGVYSVKSALQKFSEAQSGSESDQDFNYKMLLWKKIVPPKVEILGWQVLLMKLNTIDKLSKCGMIPVEVAQCVLCREHIEQVHHLFFHCNVAGSLWGVALRSVGLTWVWPKNPKECLLSWSEAPIPKKDRDLWTCGYKPFMLFCGAYGTQGMGEFLRTEA</sequence>
<name>A0ABU6XSZ9_9FABA</name>
<dbReference type="Proteomes" id="UP001341840">
    <property type="component" value="Unassembled WGS sequence"/>
</dbReference>
<evidence type="ECO:0000313" key="2">
    <source>
        <dbReference type="EMBL" id="MED6199713.1"/>
    </source>
</evidence>
<comment type="caution">
    <text evidence="2">The sequence shown here is derived from an EMBL/GenBank/DDBJ whole genome shotgun (WGS) entry which is preliminary data.</text>
</comment>
<keyword evidence="3" id="KW-1185">Reference proteome</keyword>
<dbReference type="PANTHER" id="PTHR36617">
    <property type="entry name" value="PROTEIN, PUTATIVE-RELATED"/>
    <property type="match status" value="1"/>
</dbReference>
<protein>
    <recommendedName>
        <fullName evidence="1">Reverse transcriptase zinc-binding domain-containing protein</fullName>
    </recommendedName>
</protein>
<dbReference type="PANTHER" id="PTHR36617:SF15">
    <property type="entry name" value="REVERSE TRANSCRIPTASE ZINC-BINDING DOMAIN-CONTAINING PROTEIN"/>
    <property type="match status" value="1"/>
</dbReference>
<dbReference type="Pfam" id="PF13966">
    <property type="entry name" value="zf-RVT"/>
    <property type="match status" value="1"/>
</dbReference>
<feature type="domain" description="Reverse transcriptase zinc-binding" evidence="1">
    <location>
        <begin position="93"/>
        <end position="185"/>
    </location>
</feature>
<organism evidence="2 3">
    <name type="scientific">Stylosanthes scabra</name>
    <dbReference type="NCBI Taxonomy" id="79078"/>
    <lineage>
        <taxon>Eukaryota</taxon>
        <taxon>Viridiplantae</taxon>
        <taxon>Streptophyta</taxon>
        <taxon>Embryophyta</taxon>
        <taxon>Tracheophyta</taxon>
        <taxon>Spermatophyta</taxon>
        <taxon>Magnoliopsida</taxon>
        <taxon>eudicotyledons</taxon>
        <taxon>Gunneridae</taxon>
        <taxon>Pentapetalae</taxon>
        <taxon>rosids</taxon>
        <taxon>fabids</taxon>
        <taxon>Fabales</taxon>
        <taxon>Fabaceae</taxon>
        <taxon>Papilionoideae</taxon>
        <taxon>50 kb inversion clade</taxon>
        <taxon>dalbergioids sensu lato</taxon>
        <taxon>Dalbergieae</taxon>
        <taxon>Pterocarpus clade</taxon>
        <taxon>Stylosanthes</taxon>
    </lineage>
</organism>
<evidence type="ECO:0000313" key="3">
    <source>
        <dbReference type="Proteomes" id="UP001341840"/>
    </source>
</evidence>
<evidence type="ECO:0000259" key="1">
    <source>
        <dbReference type="Pfam" id="PF13966"/>
    </source>
</evidence>
<gene>
    <name evidence="2" type="ORF">PIB30_116663</name>
</gene>
<proteinExistence type="predicted"/>